<proteinExistence type="inferred from homology"/>
<keyword evidence="4 7" id="KW-0573">Peptidoglycan synthesis</keyword>
<feature type="binding site" evidence="7">
    <location>
        <begin position="11"/>
        <end position="12"/>
    </location>
    <ligand>
        <name>substrate</name>
    </ligand>
</feature>
<dbReference type="SUPFAM" id="SSF53681">
    <property type="entry name" value="Aspartate/glutamate racemase"/>
    <property type="match status" value="2"/>
</dbReference>
<dbReference type="PROSITE" id="PS00924">
    <property type="entry name" value="ASP_GLU_RACEMASE_2"/>
    <property type="match status" value="1"/>
</dbReference>
<feature type="binding site" evidence="7">
    <location>
        <begin position="75"/>
        <end position="76"/>
    </location>
    <ligand>
        <name>substrate</name>
    </ligand>
</feature>
<evidence type="ECO:0000256" key="1">
    <source>
        <dbReference type="ARBA" id="ARBA00001602"/>
    </source>
</evidence>
<dbReference type="InterPro" id="IPR004391">
    <property type="entry name" value="Glu_race"/>
</dbReference>
<dbReference type="PANTHER" id="PTHR21198:SF2">
    <property type="entry name" value="GLUTAMATE RACEMASE"/>
    <property type="match status" value="1"/>
</dbReference>
<feature type="active site" description="Proton donor/acceptor" evidence="7">
    <location>
        <position position="193"/>
    </location>
</feature>
<dbReference type="OrthoDB" id="9801055at2"/>
<dbReference type="GO" id="GO:0009252">
    <property type="term" value="P:peptidoglycan biosynthetic process"/>
    <property type="evidence" value="ECO:0007669"/>
    <property type="project" value="UniProtKB-UniRule"/>
</dbReference>
<comment type="catalytic activity">
    <reaction evidence="1 7">
        <text>L-glutamate = D-glutamate</text>
        <dbReference type="Rhea" id="RHEA:12813"/>
        <dbReference type="ChEBI" id="CHEBI:29985"/>
        <dbReference type="ChEBI" id="CHEBI:29986"/>
        <dbReference type="EC" id="5.1.1.3"/>
    </reaction>
</comment>
<comment type="caution">
    <text evidence="8">The sequence shown here is derived from an EMBL/GenBank/DDBJ whole genome shotgun (WGS) entry which is preliminary data.</text>
</comment>
<dbReference type="InterPro" id="IPR001920">
    <property type="entry name" value="Asp/Glu_race"/>
</dbReference>
<comment type="function">
    <text evidence="7">Provides the (R)-glutamate required for cell wall biosynthesis.</text>
</comment>
<keyword evidence="3 7" id="KW-0133">Cell shape</keyword>
<dbReference type="NCBIfam" id="TIGR00067">
    <property type="entry name" value="glut_race"/>
    <property type="match status" value="1"/>
</dbReference>
<dbReference type="InterPro" id="IPR033134">
    <property type="entry name" value="Asp/Glu_racemase_AS_2"/>
</dbReference>
<dbReference type="EC" id="5.1.1.3" evidence="2 7"/>
<dbReference type="RefSeq" id="WP_144333941.1">
    <property type="nucleotide sequence ID" value="NZ_VLPL01000007.1"/>
</dbReference>
<dbReference type="InterPro" id="IPR015942">
    <property type="entry name" value="Asp/Glu/hydantoin_racemase"/>
</dbReference>
<dbReference type="EMBL" id="VLPL01000007">
    <property type="protein sequence ID" value="TSJ41683.1"/>
    <property type="molecule type" value="Genomic_DNA"/>
</dbReference>
<organism evidence="8 9">
    <name type="scientific">Fluviicola chungangensis</name>
    <dbReference type="NCBI Taxonomy" id="2597671"/>
    <lineage>
        <taxon>Bacteria</taxon>
        <taxon>Pseudomonadati</taxon>
        <taxon>Bacteroidota</taxon>
        <taxon>Flavobacteriia</taxon>
        <taxon>Flavobacteriales</taxon>
        <taxon>Crocinitomicaceae</taxon>
        <taxon>Fluviicola</taxon>
    </lineage>
</organism>
<keyword evidence="5 7" id="KW-0413">Isomerase</keyword>
<reference evidence="8 9" key="1">
    <citation type="submission" date="2019-07" db="EMBL/GenBank/DDBJ databases">
        <authorList>
            <person name="Huq M.A."/>
        </authorList>
    </citation>
    <scope>NUCLEOTIDE SEQUENCE [LARGE SCALE GENOMIC DNA]</scope>
    <source>
        <strain evidence="8 9">MAH-3</strain>
    </source>
</reference>
<evidence type="ECO:0000256" key="6">
    <source>
        <dbReference type="ARBA" id="ARBA00023316"/>
    </source>
</evidence>
<evidence type="ECO:0000256" key="3">
    <source>
        <dbReference type="ARBA" id="ARBA00022960"/>
    </source>
</evidence>
<name>A0A556MP20_9FLAO</name>
<keyword evidence="9" id="KW-1185">Reference proteome</keyword>
<dbReference type="InterPro" id="IPR018187">
    <property type="entry name" value="Asp/Glu_racemase_AS_1"/>
</dbReference>
<dbReference type="AlphaFoldDB" id="A0A556MP20"/>
<dbReference type="Proteomes" id="UP000316008">
    <property type="component" value="Unassembled WGS sequence"/>
</dbReference>
<comment type="similarity">
    <text evidence="7">Belongs to the aspartate/glutamate racemases family.</text>
</comment>
<dbReference type="Pfam" id="PF01177">
    <property type="entry name" value="Asp_Glu_race"/>
    <property type="match status" value="1"/>
</dbReference>
<dbReference type="Gene3D" id="3.40.50.1860">
    <property type="match status" value="2"/>
</dbReference>
<dbReference type="FunFam" id="3.40.50.1860:FF:000001">
    <property type="entry name" value="Glutamate racemase"/>
    <property type="match status" value="1"/>
</dbReference>
<evidence type="ECO:0000256" key="4">
    <source>
        <dbReference type="ARBA" id="ARBA00022984"/>
    </source>
</evidence>
<feature type="binding site" evidence="7">
    <location>
        <begin position="43"/>
        <end position="44"/>
    </location>
    <ligand>
        <name>substrate</name>
    </ligand>
</feature>
<comment type="pathway">
    <text evidence="7">Cell wall biogenesis; peptidoglycan biosynthesis.</text>
</comment>
<dbReference type="GO" id="GO:0008881">
    <property type="term" value="F:glutamate racemase activity"/>
    <property type="evidence" value="ECO:0007669"/>
    <property type="project" value="UniProtKB-UniRule"/>
</dbReference>
<feature type="binding site" evidence="7">
    <location>
        <begin position="194"/>
        <end position="195"/>
    </location>
    <ligand>
        <name>substrate</name>
    </ligand>
</feature>
<dbReference type="PROSITE" id="PS00923">
    <property type="entry name" value="ASP_GLU_RACEMASE_1"/>
    <property type="match status" value="1"/>
</dbReference>
<dbReference type="UniPathway" id="UPA00219"/>
<dbReference type="GO" id="GO:0071555">
    <property type="term" value="P:cell wall organization"/>
    <property type="evidence" value="ECO:0007669"/>
    <property type="project" value="UniProtKB-KW"/>
</dbReference>
<dbReference type="HAMAP" id="MF_00258">
    <property type="entry name" value="Glu_racemase"/>
    <property type="match status" value="1"/>
</dbReference>
<sequence>MSVKGPIGVFDSGYGGLTVLKEIREKLPEYDFLYLGDNARAPYGSRSFDVIYQYTWQAVQALFDNDCSLVILACNTASAKALRSIQRIKLPESYPDKRVLGVIRPSTEELDKHTKTKHVGVLGTEGTIRSNSYEIELAKFAPDLVVNQHACPMWVPLIENNQFDTPGGIYFIQNDLVSILEKDPKIDTILLACTHYPILIEQLQRLLPTHIEILAQGKIVAESLADYLSRHPEVDTQCSKGGTVRYLTTENAKDFSEKASLLMNDQIEAEHLTLH</sequence>
<evidence type="ECO:0000256" key="7">
    <source>
        <dbReference type="HAMAP-Rule" id="MF_00258"/>
    </source>
</evidence>
<protein>
    <recommendedName>
        <fullName evidence="2 7">Glutamate racemase</fullName>
        <ecNumber evidence="2 7">5.1.1.3</ecNumber>
    </recommendedName>
</protein>
<gene>
    <name evidence="7 8" type="primary">murI</name>
    <name evidence="8" type="ORF">FO442_14600</name>
</gene>
<evidence type="ECO:0000313" key="9">
    <source>
        <dbReference type="Proteomes" id="UP000316008"/>
    </source>
</evidence>
<evidence type="ECO:0000313" key="8">
    <source>
        <dbReference type="EMBL" id="TSJ41683.1"/>
    </source>
</evidence>
<dbReference type="GO" id="GO:0008360">
    <property type="term" value="P:regulation of cell shape"/>
    <property type="evidence" value="ECO:0007669"/>
    <property type="project" value="UniProtKB-KW"/>
</dbReference>
<dbReference type="PANTHER" id="PTHR21198">
    <property type="entry name" value="GLUTAMATE RACEMASE"/>
    <property type="match status" value="1"/>
</dbReference>
<feature type="active site" description="Proton donor/acceptor" evidence="7">
    <location>
        <position position="74"/>
    </location>
</feature>
<keyword evidence="6 7" id="KW-0961">Cell wall biogenesis/degradation</keyword>
<evidence type="ECO:0000256" key="2">
    <source>
        <dbReference type="ARBA" id="ARBA00013090"/>
    </source>
</evidence>
<accession>A0A556MP20</accession>
<evidence type="ECO:0000256" key="5">
    <source>
        <dbReference type="ARBA" id="ARBA00023235"/>
    </source>
</evidence>